<dbReference type="Gene3D" id="3.30.70.1320">
    <property type="entry name" value="Multidrug efflux transporter AcrB pore domain like"/>
    <property type="match status" value="1"/>
</dbReference>
<dbReference type="Gene3D" id="3.30.70.1430">
    <property type="entry name" value="Multidrug efflux transporter AcrB pore domain"/>
    <property type="match status" value="2"/>
</dbReference>
<accession>A0ABU8W695</accession>
<dbReference type="InterPro" id="IPR027463">
    <property type="entry name" value="AcrB_DN_DC_subdom"/>
</dbReference>
<feature type="transmembrane region" description="Helical" evidence="1">
    <location>
        <begin position="341"/>
        <end position="358"/>
    </location>
</feature>
<feature type="transmembrane region" description="Helical" evidence="1">
    <location>
        <begin position="465"/>
        <end position="489"/>
    </location>
</feature>
<name>A0ABU8W695_9BURK</name>
<dbReference type="InterPro" id="IPR001036">
    <property type="entry name" value="Acrflvin-R"/>
</dbReference>
<keyword evidence="1" id="KW-0472">Membrane</keyword>
<dbReference type="PANTHER" id="PTHR32063">
    <property type="match status" value="1"/>
</dbReference>
<dbReference type="Pfam" id="PF00873">
    <property type="entry name" value="ACR_tran"/>
    <property type="match status" value="1"/>
</dbReference>
<dbReference type="SUPFAM" id="SSF82866">
    <property type="entry name" value="Multidrug efflux transporter AcrB transmembrane domain"/>
    <property type="match status" value="2"/>
</dbReference>
<protein>
    <submittedName>
        <fullName evidence="2">Efflux RND transporter permease subunit</fullName>
    </submittedName>
</protein>
<dbReference type="Gene3D" id="1.20.1640.10">
    <property type="entry name" value="Multidrug efflux transporter AcrB transmembrane domain"/>
    <property type="match status" value="2"/>
</dbReference>
<evidence type="ECO:0000313" key="2">
    <source>
        <dbReference type="EMBL" id="MEJ8824917.1"/>
    </source>
</evidence>
<gene>
    <name evidence="2" type="ORF">WKW80_23285</name>
</gene>
<feature type="transmembrane region" description="Helical" evidence="1">
    <location>
        <begin position="858"/>
        <end position="878"/>
    </location>
</feature>
<feature type="transmembrane region" description="Helical" evidence="1">
    <location>
        <begin position="960"/>
        <end position="979"/>
    </location>
</feature>
<dbReference type="Proteomes" id="UP001363010">
    <property type="component" value="Unassembled WGS sequence"/>
</dbReference>
<dbReference type="RefSeq" id="WP_340365940.1">
    <property type="nucleotide sequence ID" value="NZ_JBBKZV010000017.1"/>
</dbReference>
<feature type="transmembrane region" description="Helical" evidence="1">
    <location>
        <begin position="363"/>
        <end position="384"/>
    </location>
</feature>
<feature type="transmembrane region" description="Helical" evidence="1">
    <location>
        <begin position="434"/>
        <end position="453"/>
    </location>
</feature>
<dbReference type="Gene3D" id="3.30.2090.10">
    <property type="entry name" value="Multidrug efflux transporter AcrB TolC docking domain, DN and DC subdomains"/>
    <property type="match status" value="2"/>
</dbReference>
<keyword evidence="1" id="KW-1133">Transmembrane helix</keyword>
<feature type="transmembrane region" description="Helical" evidence="1">
    <location>
        <begin position="985"/>
        <end position="1009"/>
    </location>
</feature>
<keyword evidence="1" id="KW-0812">Transmembrane</keyword>
<evidence type="ECO:0000313" key="3">
    <source>
        <dbReference type="Proteomes" id="UP001363010"/>
    </source>
</evidence>
<dbReference type="EMBL" id="JBBKZV010000017">
    <property type="protein sequence ID" value="MEJ8824917.1"/>
    <property type="molecule type" value="Genomic_DNA"/>
</dbReference>
<dbReference type="PANTHER" id="PTHR32063:SF18">
    <property type="entry name" value="CATION EFFLUX SYSTEM PROTEIN"/>
    <property type="match status" value="1"/>
</dbReference>
<dbReference type="Gene3D" id="3.30.70.1440">
    <property type="entry name" value="Multidrug efflux transporter AcrB pore domain"/>
    <property type="match status" value="1"/>
</dbReference>
<evidence type="ECO:0000256" key="1">
    <source>
        <dbReference type="SAM" id="Phobius"/>
    </source>
</evidence>
<keyword evidence="3" id="KW-1185">Reference proteome</keyword>
<organism evidence="2 3">
    <name type="scientific">Variovorax humicola</name>
    <dbReference type="NCBI Taxonomy" id="1769758"/>
    <lineage>
        <taxon>Bacteria</taxon>
        <taxon>Pseudomonadati</taxon>
        <taxon>Pseudomonadota</taxon>
        <taxon>Betaproteobacteria</taxon>
        <taxon>Burkholderiales</taxon>
        <taxon>Comamonadaceae</taxon>
        <taxon>Variovorax</taxon>
    </lineage>
</organism>
<dbReference type="PRINTS" id="PR00702">
    <property type="entry name" value="ACRIFLAVINRP"/>
</dbReference>
<feature type="transmembrane region" description="Helical" evidence="1">
    <location>
        <begin position="526"/>
        <end position="546"/>
    </location>
</feature>
<feature type="transmembrane region" description="Helical" evidence="1">
    <location>
        <begin position="390"/>
        <end position="413"/>
    </location>
</feature>
<comment type="caution">
    <text evidence="2">The sequence shown here is derived from an EMBL/GenBank/DDBJ whole genome shotgun (WGS) entry which is preliminary data.</text>
</comment>
<proteinExistence type="predicted"/>
<sequence>MNNFNLTDWALRHRAVVLFMLLIVALAGAFSFTKLGQLEDPSFSVPSMTAMVIWPGATAQQMQDEVLNRMEKKFEQVDHFEKVVTFARQGYGGMTLTVKGGTSKADQHEAWYQARKKLNDLRLELPDGVVGPIVNDEYGDVYGLMYAVKGDGIGHAELSDAAEDIKRRLLKVPMVKKVDVVGKQAKRVYVEFSHERLAALGITPLAIAESLKSQNAMVPAGQVDTHGDRVMVRVSGQFASDDDIRNVPITAGGRTIKLGDIATVKRGFEDPPTYTVRQNGQPVLMLGVTMTDDGNIVQLGKAMDDAVARIQSELPHGVELERVADQPTTVKDAIWDFERSLMEALIIVIAVSLVSLGWRTGIVVATSVPLVLGGVALVMLAMGWNLERISLGSLIIALGLLVDDAIIAIEMMVVKMEAGMDRVKAAAYSYQATAMPRLTGALITVAGFLPIGLSKSTTGEYAGGIFWIVGAAVVFSWICSGIFTPYLAVKMLPKDFGQHHHAGDPYDTRFYRRLRGLIDLAIRRRWLVIGVTVTALGVAIAGIKLVPQQFFPSSSRPELVVDLRLKEGSSIAATTEQVKKMEAVLAKDQDVKFFTAYTGAGAPRFYLALNPELPNPGYAQFVVMTKDLRAREEVRSRLMAAADQQFPQAWVRVTRLELGPPVGFPVQFRVVGPDTQAVRKIAREVEKLVASNPKVRDVQLDWNDPVRALKVQLDQDKARALGLTPAEVSLVSQSVLNGATLSQLREHEDLIDIVARAVPDERLNLDTLKDINLYTRQGTVVPLSQVASVRYEQEEPVLWRRNRDMAITVRADVKDGEQGVSVTQEILPLLKDIQAKLPSGYRVDVGGAVEESAKANKALLAVAPLMLVSILLLLMLQLQDFSRMWMVVLTAPLGLIGVVPALLVFQAPLGFVAILGIIALGGMIMRNSVILIDQVQTEIAEGRDPWNAVLDAAIHRTRPVLLTALATVLAMVPLTRSVFWGPMAIAIMGGLTIATLLTIFFVPALYAAWFNVGRQAGGSTDPALGHVVPATN</sequence>
<dbReference type="SUPFAM" id="SSF82714">
    <property type="entry name" value="Multidrug efflux transporter AcrB TolC docking domain, DN and DC subdomains"/>
    <property type="match status" value="2"/>
</dbReference>
<reference evidence="2 3" key="1">
    <citation type="submission" date="2024-03" db="EMBL/GenBank/DDBJ databases">
        <title>Novel species of the genus Variovorax.</title>
        <authorList>
            <person name="Liu Q."/>
            <person name="Xin Y.-H."/>
        </authorList>
    </citation>
    <scope>NUCLEOTIDE SEQUENCE [LARGE SCALE GENOMIC DNA]</scope>
    <source>
        <strain evidence="2 3">KACC 18501</strain>
    </source>
</reference>
<dbReference type="SUPFAM" id="SSF82693">
    <property type="entry name" value="Multidrug efflux transporter AcrB pore domain, PN1, PN2, PC1 and PC2 subdomains"/>
    <property type="match status" value="2"/>
</dbReference>